<comment type="caution">
    <text evidence="2">The sequence shown here is derived from an EMBL/GenBank/DDBJ whole genome shotgun (WGS) entry which is preliminary data.</text>
</comment>
<accession>A0ABQ3TDF4</accession>
<keyword evidence="1" id="KW-1133">Transmembrane helix</keyword>
<dbReference type="RefSeq" id="WP_202199980.1">
    <property type="nucleotide sequence ID" value="NZ_BAAATO010000001.1"/>
</dbReference>
<feature type="transmembrane region" description="Helical" evidence="1">
    <location>
        <begin position="21"/>
        <end position="45"/>
    </location>
</feature>
<sequence length="49" mass="5030">MNQGEWKPADHRRGTERAGAVVVAAAGAVMAAGAICIAFLLLAYVNSSN</sequence>
<keyword evidence="3" id="KW-1185">Reference proteome</keyword>
<reference evidence="3" key="1">
    <citation type="submission" date="2023-07" db="EMBL/GenBank/DDBJ databases">
        <title>Whole genome shotgun sequence of Streptomyces spororaveus NBRC 15456.</title>
        <authorList>
            <person name="Komaki H."/>
            <person name="Tamura T."/>
        </authorList>
    </citation>
    <scope>NUCLEOTIDE SEQUENCE [LARGE SCALE GENOMIC DNA]</scope>
    <source>
        <strain evidence="3">NBRC 15456</strain>
    </source>
</reference>
<dbReference type="Proteomes" id="UP000608522">
    <property type="component" value="Unassembled WGS sequence"/>
</dbReference>
<evidence type="ECO:0000313" key="2">
    <source>
        <dbReference type="EMBL" id="GHI78077.1"/>
    </source>
</evidence>
<organism evidence="2 3">
    <name type="scientific">Streptomyces spororaveus</name>
    <dbReference type="NCBI Taxonomy" id="284039"/>
    <lineage>
        <taxon>Bacteria</taxon>
        <taxon>Bacillati</taxon>
        <taxon>Actinomycetota</taxon>
        <taxon>Actinomycetes</taxon>
        <taxon>Kitasatosporales</taxon>
        <taxon>Streptomycetaceae</taxon>
        <taxon>Streptomyces</taxon>
    </lineage>
</organism>
<name>A0ABQ3TDF4_9ACTN</name>
<proteinExistence type="predicted"/>
<gene>
    <name evidence="2" type="ORF">Sspor_36380</name>
</gene>
<evidence type="ECO:0000256" key="1">
    <source>
        <dbReference type="SAM" id="Phobius"/>
    </source>
</evidence>
<dbReference type="EMBL" id="BNED01000005">
    <property type="protein sequence ID" value="GHI78077.1"/>
    <property type="molecule type" value="Genomic_DNA"/>
</dbReference>
<evidence type="ECO:0000313" key="3">
    <source>
        <dbReference type="Proteomes" id="UP000608522"/>
    </source>
</evidence>
<keyword evidence="1" id="KW-0812">Transmembrane</keyword>
<protein>
    <submittedName>
        <fullName evidence="2">Uncharacterized protein</fullName>
    </submittedName>
</protein>
<keyword evidence="1" id="KW-0472">Membrane</keyword>